<dbReference type="EMBL" id="ACZL01000011">
    <property type="protein sequence ID" value="EHI56254.1"/>
    <property type="molecule type" value="Genomic_DNA"/>
</dbReference>
<organism evidence="11 12">
    <name type="scientific">Johnsonella ignava ATCC 51276</name>
    <dbReference type="NCBI Taxonomy" id="679200"/>
    <lineage>
        <taxon>Bacteria</taxon>
        <taxon>Bacillati</taxon>
        <taxon>Bacillota</taxon>
        <taxon>Clostridia</taxon>
        <taxon>Lachnospirales</taxon>
        <taxon>Lachnospiraceae</taxon>
        <taxon>Johnsonella</taxon>
    </lineage>
</organism>
<dbReference type="InterPro" id="IPR023195">
    <property type="entry name" value="Nict_dMeBzImd_PRibTrfase_N"/>
</dbReference>
<dbReference type="Pfam" id="PF02277">
    <property type="entry name" value="DBI_PRT"/>
    <property type="match status" value="1"/>
</dbReference>
<protein>
    <recommendedName>
        <fullName evidence="5 10">Nicotinate-nucleotide--dimethylbenzimidazole phosphoribosyltransferase</fullName>
        <ecNumber evidence="4 10">2.4.2.21</ecNumber>
    </recommendedName>
</protein>
<proteinExistence type="inferred from homology"/>
<evidence type="ECO:0000256" key="8">
    <source>
        <dbReference type="ARBA" id="ARBA00022679"/>
    </source>
</evidence>
<dbReference type="PATRIC" id="fig|679200.3.peg.563"/>
<reference evidence="11 12" key="1">
    <citation type="submission" date="2011-08" db="EMBL/GenBank/DDBJ databases">
        <title>The Genome Sequence of Johnsonella ignava ATCC 51276.</title>
        <authorList>
            <consortium name="The Broad Institute Genome Sequencing Platform"/>
            <person name="Earl A."/>
            <person name="Ward D."/>
            <person name="Feldgarden M."/>
            <person name="Gevers D."/>
            <person name="Izard J."/>
            <person name="Blanton J.M."/>
            <person name="Baranova O.V."/>
            <person name="Dewhirst F.E."/>
            <person name="Young S.K."/>
            <person name="Zeng Q."/>
            <person name="Gargeya S."/>
            <person name="Fitzgerald M."/>
            <person name="Haas B."/>
            <person name="Abouelleil A."/>
            <person name="Alvarado L."/>
            <person name="Arachchi H.M."/>
            <person name="Berlin A."/>
            <person name="Brown A."/>
            <person name="Chapman S.B."/>
            <person name="Chen Z."/>
            <person name="Dunbar C."/>
            <person name="Freedman E."/>
            <person name="Gearin G."/>
            <person name="Gellesch M."/>
            <person name="Goldberg J."/>
            <person name="Griggs A."/>
            <person name="Gujja S."/>
            <person name="Heiman D."/>
            <person name="Howarth C."/>
            <person name="Larson L."/>
            <person name="Lui A."/>
            <person name="MacDonald P.J.P."/>
            <person name="Montmayeur A."/>
            <person name="Murphy C."/>
            <person name="Neiman D."/>
            <person name="Pearson M."/>
            <person name="Priest M."/>
            <person name="Roberts A."/>
            <person name="Saif S."/>
            <person name="Shea T."/>
            <person name="Shenoy N."/>
            <person name="Sisk P."/>
            <person name="Stolte C."/>
            <person name="Sykes S."/>
            <person name="Wortman J."/>
            <person name="Nusbaum C."/>
            <person name="Birren B."/>
        </authorList>
    </citation>
    <scope>NUCLEOTIDE SEQUENCE [LARGE SCALE GENOMIC DNA]</scope>
    <source>
        <strain evidence="11 12">ATCC 51276</strain>
    </source>
</reference>
<sequence length="355" mass="37679">MNREVLFKLINSLNESDKEIYNLVKKRWDCLAKPLNGLGSFEKQICDIAAIKKNTRIKLDKKAVLIMCADNGVVEEGISQTGSEVTAIVSGNFTKNDAASINIIAGQAGADVIPVDIGIAADINNDGLINRKTAFGTRNFIKEDAMSEEELINAVYTGIDMVRMCCDMGYDIIGTGEMGIGNTTTSSAVCSVLLGLSPKDTTGAGAGLSKEGVQHKINIINKGIELRKPDKTDPLDVVKKLGGFDIAGLCGIFIGAALYSVPAVLDGIVTLTAAYAACMMNPVIADYIIASHISKEPAAVYILEKIGKRGIIDAGMGIGEGTGAGMHFMLLDAALKVYNRLPDFKGIGIEGYKCF</sequence>
<dbReference type="InterPro" id="IPR017846">
    <property type="entry name" value="Nict_dMeBzImd_PRibTrfase_bact"/>
</dbReference>
<dbReference type="EC" id="2.4.2.21" evidence="4 10"/>
<dbReference type="RefSeq" id="WP_005539656.1">
    <property type="nucleotide sequence ID" value="NZ_JH378830.1"/>
</dbReference>
<evidence type="ECO:0000256" key="3">
    <source>
        <dbReference type="ARBA" id="ARBA00007110"/>
    </source>
</evidence>
<evidence type="ECO:0000256" key="6">
    <source>
        <dbReference type="ARBA" id="ARBA00022573"/>
    </source>
</evidence>
<evidence type="ECO:0000256" key="9">
    <source>
        <dbReference type="ARBA" id="ARBA00047340"/>
    </source>
</evidence>
<dbReference type="Gene3D" id="3.40.50.10210">
    <property type="match status" value="1"/>
</dbReference>
<dbReference type="InterPro" id="IPR003200">
    <property type="entry name" value="Nict_dMeBzImd_PRibTrfase"/>
</dbReference>
<dbReference type="GO" id="GO:0008939">
    <property type="term" value="F:nicotinate-nucleotide-dimethylbenzimidazole phosphoribosyltransferase activity"/>
    <property type="evidence" value="ECO:0007669"/>
    <property type="project" value="UniProtKB-UniRule"/>
</dbReference>
<comment type="pathway">
    <text evidence="2">Nucleoside biosynthesis; alpha-ribazole biosynthesis; alpha-ribazole from 5,6-dimethylbenzimidazole: step 1/2.</text>
</comment>
<keyword evidence="8" id="KW-0808">Transferase</keyword>
<gene>
    <name evidence="11" type="ORF">HMPREF9333_00533</name>
</gene>
<dbReference type="AlphaFoldDB" id="G5GG44"/>
<comment type="function">
    <text evidence="1">Catalyzes the synthesis of alpha-ribazole-5'-phosphate from nicotinate mononucleotide (NAMN) and 5,6-dimethylbenzimidazole (DMB).</text>
</comment>
<evidence type="ECO:0000256" key="2">
    <source>
        <dbReference type="ARBA" id="ARBA00005049"/>
    </source>
</evidence>
<dbReference type="PANTHER" id="PTHR43463">
    <property type="entry name" value="NICOTINATE-NUCLEOTIDE--DIMETHYLBENZIMIDAZOLE PHOSPHORIBOSYLTRANSFERASE"/>
    <property type="match status" value="1"/>
</dbReference>
<name>G5GG44_9FIRM</name>
<comment type="similarity">
    <text evidence="3">Belongs to the CobT family.</text>
</comment>
<dbReference type="SUPFAM" id="SSF52733">
    <property type="entry name" value="Nicotinate mononucleotide:5,6-dimethylbenzimidazole phosphoribosyltransferase (CobT)"/>
    <property type="match status" value="1"/>
</dbReference>
<dbReference type="CDD" id="cd02439">
    <property type="entry name" value="DMB-PRT_CobT"/>
    <property type="match status" value="1"/>
</dbReference>
<dbReference type="HOGENOM" id="CLU_002982_0_0_9"/>
<keyword evidence="7" id="KW-0328">Glycosyltransferase</keyword>
<evidence type="ECO:0000313" key="12">
    <source>
        <dbReference type="Proteomes" id="UP000003011"/>
    </source>
</evidence>
<dbReference type="Proteomes" id="UP000003011">
    <property type="component" value="Unassembled WGS sequence"/>
</dbReference>
<comment type="catalytic activity">
    <reaction evidence="9">
        <text>5,6-dimethylbenzimidazole + nicotinate beta-D-ribonucleotide = alpha-ribazole 5'-phosphate + nicotinate + H(+)</text>
        <dbReference type="Rhea" id="RHEA:11196"/>
        <dbReference type="ChEBI" id="CHEBI:15378"/>
        <dbReference type="ChEBI" id="CHEBI:15890"/>
        <dbReference type="ChEBI" id="CHEBI:32544"/>
        <dbReference type="ChEBI" id="CHEBI:57502"/>
        <dbReference type="ChEBI" id="CHEBI:57918"/>
        <dbReference type="EC" id="2.4.2.21"/>
    </reaction>
</comment>
<dbReference type="STRING" id="679200.HMPREF9333_00533"/>
<evidence type="ECO:0000313" key="11">
    <source>
        <dbReference type="EMBL" id="EHI56254.1"/>
    </source>
</evidence>
<dbReference type="UniPathway" id="UPA00061">
    <property type="reaction ID" value="UER00516"/>
</dbReference>
<dbReference type="InterPro" id="IPR036087">
    <property type="entry name" value="Nict_dMeBzImd_PRibTrfase_sf"/>
</dbReference>
<dbReference type="NCBIfam" id="NF000996">
    <property type="entry name" value="PRK00105.1"/>
    <property type="match status" value="1"/>
</dbReference>
<evidence type="ECO:0000256" key="1">
    <source>
        <dbReference type="ARBA" id="ARBA00002197"/>
    </source>
</evidence>
<evidence type="ECO:0000256" key="10">
    <source>
        <dbReference type="NCBIfam" id="TIGR03160"/>
    </source>
</evidence>
<keyword evidence="12" id="KW-1185">Reference proteome</keyword>
<evidence type="ECO:0000256" key="5">
    <source>
        <dbReference type="ARBA" id="ARBA00015486"/>
    </source>
</evidence>
<comment type="caution">
    <text evidence="11">The sequence shown here is derived from an EMBL/GenBank/DDBJ whole genome shotgun (WGS) entry which is preliminary data.</text>
</comment>
<accession>G5GG44</accession>
<dbReference type="PANTHER" id="PTHR43463:SF1">
    <property type="entry name" value="NICOTINATE-NUCLEOTIDE--DIMETHYLBENZIMIDAZOLE PHOSPHORIBOSYLTRANSFERASE"/>
    <property type="match status" value="1"/>
</dbReference>
<dbReference type="NCBIfam" id="TIGR03160">
    <property type="entry name" value="cobT_DBIPRT"/>
    <property type="match status" value="1"/>
</dbReference>
<evidence type="ECO:0000256" key="4">
    <source>
        <dbReference type="ARBA" id="ARBA00011991"/>
    </source>
</evidence>
<dbReference type="GO" id="GO:0009236">
    <property type="term" value="P:cobalamin biosynthetic process"/>
    <property type="evidence" value="ECO:0007669"/>
    <property type="project" value="UniProtKB-UniRule"/>
</dbReference>
<evidence type="ECO:0000256" key="7">
    <source>
        <dbReference type="ARBA" id="ARBA00022676"/>
    </source>
</evidence>
<dbReference type="eggNOG" id="COG2038">
    <property type="taxonomic scope" value="Bacteria"/>
</dbReference>
<dbReference type="Gene3D" id="1.10.1610.10">
    <property type="match status" value="1"/>
</dbReference>
<keyword evidence="6" id="KW-0169">Cobalamin biosynthesis</keyword>